<protein>
    <submittedName>
        <fullName evidence="4">Putative transcriptional regulator, TetR family protein</fullName>
    </submittedName>
</protein>
<feature type="domain" description="HTH tetR-type" evidence="3">
    <location>
        <begin position="4"/>
        <end position="64"/>
    </location>
</feature>
<evidence type="ECO:0000313" key="4">
    <source>
        <dbReference type="EMBL" id="GGA03094.1"/>
    </source>
</evidence>
<dbReference type="AlphaFoldDB" id="A0A8J2TV63"/>
<gene>
    <name evidence="4" type="ORF">GCM10011333_02160</name>
</gene>
<comment type="caution">
    <text evidence="4">The sequence shown here is derived from an EMBL/GenBank/DDBJ whole genome shotgun (WGS) entry which is preliminary data.</text>
</comment>
<keyword evidence="1 2" id="KW-0238">DNA-binding</keyword>
<proteinExistence type="predicted"/>
<reference evidence="4" key="2">
    <citation type="submission" date="2020-09" db="EMBL/GenBank/DDBJ databases">
        <authorList>
            <person name="Sun Q."/>
            <person name="Zhou Y."/>
        </authorList>
    </citation>
    <scope>NUCLEOTIDE SEQUENCE</scope>
    <source>
        <strain evidence="4">CGMCC 1.12785</strain>
    </source>
</reference>
<evidence type="ECO:0000256" key="1">
    <source>
        <dbReference type="ARBA" id="ARBA00023125"/>
    </source>
</evidence>
<keyword evidence="5" id="KW-1185">Reference proteome</keyword>
<evidence type="ECO:0000256" key="2">
    <source>
        <dbReference type="PROSITE-ProRule" id="PRU00335"/>
    </source>
</evidence>
<reference evidence="4" key="1">
    <citation type="journal article" date="2014" name="Int. J. Syst. Evol. Microbiol.">
        <title>Complete genome sequence of Corynebacterium casei LMG S-19264T (=DSM 44701T), isolated from a smear-ripened cheese.</title>
        <authorList>
            <consortium name="US DOE Joint Genome Institute (JGI-PGF)"/>
            <person name="Walter F."/>
            <person name="Albersmeier A."/>
            <person name="Kalinowski J."/>
            <person name="Ruckert C."/>
        </authorList>
    </citation>
    <scope>NUCLEOTIDE SEQUENCE</scope>
    <source>
        <strain evidence="4">CGMCC 1.12785</strain>
    </source>
</reference>
<evidence type="ECO:0000313" key="5">
    <source>
        <dbReference type="Proteomes" id="UP000616114"/>
    </source>
</evidence>
<dbReference type="Gene3D" id="1.10.357.10">
    <property type="entry name" value="Tetracycline Repressor, domain 2"/>
    <property type="match status" value="1"/>
</dbReference>
<dbReference type="InterPro" id="IPR009057">
    <property type="entry name" value="Homeodomain-like_sf"/>
</dbReference>
<accession>A0A8J2TV63</accession>
<dbReference type="PROSITE" id="PS50977">
    <property type="entry name" value="HTH_TETR_2"/>
    <property type="match status" value="1"/>
</dbReference>
<feature type="DNA-binding region" description="H-T-H motif" evidence="2">
    <location>
        <begin position="27"/>
        <end position="46"/>
    </location>
</feature>
<name>A0A8J2TV63_9MICO</name>
<dbReference type="EMBL" id="BMFY01000001">
    <property type="protein sequence ID" value="GGA03094.1"/>
    <property type="molecule type" value="Genomic_DNA"/>
</dbReference>
<organism evidence="4 5">
    <name type="scientific">Sediminivirga luteola</name>
    <dbReference type="NCBI Taxonomy" id="1774748"/>
    <lineage>
        <taxon>Bacteria</taxon>
        <taxon>Bacillati</taxon>
        <taxon>Actinomycetota</taxon>
        <taxon>Actinomycetes</taxon>
        <taxon>Micrococcales</taxon>
        <taxon>Brevibacteriaceae</taxon>
        <taxon>Sediminivirga</taxon>
    </lineage>
</organism>
<dbReference type="SUPFAM" id="SSF46689">
    <property type="entry name" value="Homeodomain-like"/>
    <property type="match status" value="1"/>
</dbReference>
<sequence>MGMSSRRHEILDAAVRVLGAEGPRGLTHRAIDREAGLPLGSTANLFGRRTELLQGIVARMEELDRAQWSHDPGPVQDLEALAHALERMIRAIAEPPLNRVQKARYYLQMELPEETAETNRRLGAELQQMVRALGGTAEDTGVVLAALDGLMLRGVTYGPGALPAEGEMATALLRLMRGD</sequence>
<evidence type="ECO:0000259" key="3">
    <source>
        <dbReference type="PROSITE" id="PS50977"/>
    </source>
</evidence>
<dbReference type="Proteomes" id="UP000616114">
    <property type="component" value="Unassembled WGS sequence"/>
</dbReference>
<dbReference type="GO" id="GO:0003677">
    <property type="term" value="F:DNA binding"/>
    <property type="evidence" value="ECO:0007669"/>
    <property type="project" value="UniProtKB-UniRule"/>
</dbReference>
<dbReference type="InterPro" id="IPR001647">
    <property type="entry name" value="HTH_TetR"/>
</dbReference>